<sequence length="343" mass="36438">MLGLTAAVPAQAATAWRTVTPPPLKPSNALLDVSATGPSDAWAVGYQDDVYGRVSPHPYALLRWDGRTWSQRQLPENSLTMSSISAASPDNVWTGGTDNTQSAYAAHWNGSAWQAFRPFGILGGQIVSDVEARGGNALLAGGDSHALLAEWNGTDFTEITVPGTDTWYGGLNAVTRATDGSAFAVGSWNVDDAGYPEPLVLQRTDGSWKVAALPKIPTARLLDVWARSATDAWAVGSTDYDGVPKPLLMHWDGSTWQRVTTALTTGTLSSVAGDATGTVWVGAYDYPKSLFLRYRAGKWTTVQGPPSPYLSAIANIPGTSSFWAVGQDSDTAGSIFSVIERKD</sequence>
<organism evidence="1 2">
    <name type="scientific">Actinoplanes friuliensis DSM 7358</name>
    <dbReference type="NCBI Taxonomy" id="1246995"/>
    <lineage>
        <taxon>Bacteria</taxon>
        <taxon>Bacillati</taxon>
        <taxon>Actinomycetota</taxon>
        <taxon>Actinomycetes</taxon>
        <taxon>Micromonosporales</taxon>
        <taxon>Micromonosporaceae</taxon>
        <taxon>Actinoplanes</taxon>
    </lineage>
</organism>
<protein>
    <submittedName>
        <fullName evidence="1">Uncharacterized protein</fullName>
    </submittedName>
</protein>
<keyword evidence="2" id="KW-1185">Reference proteome</keyword>
<dbReference type="HOGENOM" id="CLU_054572_0_0_11"/>
<dbReference type="InterPro" id="IPR011043">
    <property type="entry name" value="Gal_Oxase/kelch_b-propeller"/>
</dbReference>
<dbReference type="KEGG" id="afs:AFR_22925"/>
<reference evidence="1 2" key="1">
    <citation type="journal article" date="2014" name="J. Biotechnol.">
        <title>Complete genome sequence of the actinobacterium Actinoplanes friuliensis HAG 010964, producer of the lipopeptide antibiotic friulimycin.</title>
        <authorList>
            <person name="Ruckert C."/>
            <person name="Szczepanowski R."/>
            <person name="Albersmeier A."/>
            <person name="Goesmann A."/>
            <person name="Fischer N."/>
            <person name="Steinkamper A."/>
            <person name="Puhler A."/>
            <person name="Biener R."/>
            <person name="Schwartz D."/>
            <person name="Kalinowski J."/>
        </authorList>
    </citation>
    <scope>NUCLEOTIDE SEQUENCE [LARGE SCALE GENOMIC DNA]</scope>
    <source>
        <strain evidence="1 2">DSM 7358</strain>
    </source>
</reference>
<evidence type="ECO:0000313" key="1">
    <source>
        <dbReference type="EMBL" id="AGZ42855.1"/>
    </source>
</evidence>
<evidence type="ECO:0000313" key="2">
    <source>
        <dbReference type="Proteomes" id="UP000017746"/>
    </source>
</evidence>
<proteinExistence type="predicted"/>
<dbReference type="STRING" id="1246995.AFR_22925"/>
<gene>
    <name evidence="1" type="ORF">AFR_22925</name>
</gene>
<dbReference type="eggNOG" id="COG4447">
    <property type="taxonomic scope" value="Bacteria"/>
</dbReference>
<dbReference type="Proteomes" id="UP000017746">
    <property type="component" value="Chromosome"/>
</dbReference>
<dbReference type="EMBL" id="CP006272">
    <property type="protein sequence ID" value="AGZ42855.1"/>
    <property type="molecule type" value="Genomic_DNA"/>
</dbReference>
<dbReference type="PATRIC" id="fig|1246995.3.peg.4646"/>
<name>U5W4D7_9ACTN</name>
<dbReference type="AlphaFoldDB" id="U5W4D7"/>
<dbReference type="SUPFAM" id="SSF50965">
    <property type="entry name" value="Galactose oxidase, central domain"/>
    <property type="match status" value="1"/>
</dbReference>
<accession>U5W4D7</accession>